<dbReference type="Proteomes" id="UP000501868">
    <property type="component" value="Chromosome"/>
</dbReference>
<feature type="transmembrane region" description="Helical" evidence="1">
    <location>
        <begin position="6"/>
        <end position="25"/>
    </location>
</feature>
<evidence type="ECO:0000313" key="2">
    <source>
        <dbReference type="EMBL" id="QIZ08239.1"/>
    </source>
</evidence>
<proteinExistence type="predicted"/>
<gene>
    <name evidence="2" type="ORF">HFZ78_17140</name>
</gene>
<organism evidence="2 3">
    <name type="scientific">Priestia megaterium</name>
    <name type="common">Bacillus megaterium</name>
    <dbReference type="NCBI Taxonomy" id="1404"/>
    <lineage>
        <taxon>Bacteria</taxon>
        <taxon>Bacillati</taxon>
        <taxon>Bacillota</taxon>
        <taxon>Bacilli</taxon>
        <taxon>Bacillales</taxon>
        <taxon>Bacillaceae</taxon>
        <taxon>Priestia</taxon>
    </lineage>
</organism>
<dbReference type="EMBL" id="CP051128">
    <property type="protein sequence ID" value="QIZ08239.1"/>
    <property type="molecule type" value="Genomic_DNA"/>
</dbReference>
<sequence>MHTIFILVYLVLCFAMFAILDRVIANKTKPLKFELEQNTEDKDEPLSNKEKDLLKKVVLWSRIRLGVGIIMLIGLLLIILFK</sequence>
<name>A0A6H1P3U9_PRIMG</name>
<keyword evidence="1" id="KW-0812">Transmembrane</keyword>
<reference evidence="2 3" key="2">
    <citation type="submission" date="2020-04" db="EMBL/GenBank/DDBJ databases">
        <authorList>
            <person name="Fomenkov A."/>
            <person name="Anton B.P."/>
            <person name="Roberts R.J."/>
        </authorList>
    </citation>
    <scope>NUCLEOTIDE SEQUENCE [LARGE SCALE GENOMIC DNA]</scope>
    <source>
        <strain evidence="2 3">S2</strain>
    </source>
</reference>
<accession>A0A6H1P3U9</accession>
<keyword evidence="1" id="KW-0472">Membrane</keyword>
<protein>
    <submittedName>
        <fullName evidence="2">Uncharacterized protein</fullName>
    </submittedName>
</protein>
<feature type="transmembrane region" description="Helical" evidence="1">
    <location>
        <begin position="63"/>
        <end position="81"/>
    </location>
</feature>
<dbReference type="AlphaFoldDB" id="A0A6H1P3U9"/>
<reference evidence="2 3" key="1">
    <citation type="submission" date="2020-04" db="EMBL/GenBank/DDBJ databases">
        <title>Genome-Wide Identification of 5-Methylcytosine Sites in Bacterial Genomes By High-Throughput Sequencing of MspJI Restriction Fragments.</title>
        <authorList>
            <person name="Wu V."/>
        </authorList>
    </citation>
    <scope>NUCLEOTIDE SEQUENCE [LARGE SCALE GENOMIC DNA]</scope>
    <source>
        <strain evidence="2 3">S2</strain>
    </source>
</reference>
<evidence type="ECO:0000313" key="3">
    <source>
        <dbReference type="Proteomes" id="UP000501868"/>
    </source>
</evidence>
<keyword evidence="1" id="KW-1133">Transmembrane helix</keyword>
<evidence type="ECO:0000256" key="1">
    <source>
        <dbReference type="SAM" id="Phobius"/>
    </source>
</evidence>